<comment type="similarity">
    <text evidence="1 10">Belongs to the beta-class carbonic anhydrase family.</text>
</comment>
<sequence>MAPDPNESMIELLEGVQKFDREIYPTHQELFESLAESQFPKTLFITCSDSRIDPSLITQTEPGELFIVRNVGNIVPPYGEMLGGVSSAIEYAVLALGVRNVVVCGHSNCGAMNALMHIDDDTKFQHMPTVRRWLGSAQAARAAAIALKAEDAGPATIRALAEQNIFLQLTHLRTHPAVAGAIAQGKLALSGWFYDIANGKVIVLDDQTRKTQSVGEALASLRASLA</sequence>
<protein>
    <recommendedName>
        <fullName evidence="3 10">Carbonic anhydrase</fullName>
        <ecNumber evidence="2 10">4.2.1.1</ecNumber>
    </recommendedName>
    <alternativeName>
        <fullName evidence="7 10">Carbonate dehydratase</fullName>
    </alternativeName>
</protein>
<comment type="function">
    <text evidence="10">Reversible hydration of carbon dioxide.</text>
</comment>
<accession>A0A023D945</accession>
<keyword evidence="6 10" id="KW-0456">Lyase</keyword>
<dbReference type="PROSITE" id="PS00705">
    <property type="entry name" value="PROK_CO2_ANHYDRASE_2"/>
    <property type="match status" value="1"/>
</dbReference>
<dbReference type="GO" id="GO:0008270">
    <property type="term" value="F:zinc ion binding"/>
    <property type="evidence" value="ECO:0007669"/>
    <property type="project" value="UniProtKB-UniRule"/>
</dbReference>
<dbReference type="RefSeq" id="WP_042062056.1">
    <property type="nucleotide sequence ID" value="NZ_BAND01000196.1"/>
</dbReference>
<dbReference type="Proteomes" id="UP000019760">
    <property type="component" value="Unassembled WGS sequence"/>
</dbReference>
<dbReference type="SMART" id="SM00947">
    <property type="entry name" value="Pro_CA"/>
    <property type="match status" value="1"/>
</dbReference>
<evidence type="ECO:0000256" key="7">
    <source>
        <dbReference type="ARBA" id="ARBA00031969"/>
    </source>
</evidence>
<feature type="binding site" evidence="9">
    <location>
        <position position="106"/>
    </location>
    <ligand>
        <name>Zn(2+)</name>
        <dbReference type="ChEBI" id="CHEBI:29105"/>
    </ligand>
</feature>
<dbReference type="SUPFAM" id="SSF53056">
    <property type="entry name" value="beta-carbonic anhydrase, cab"/>
    <property type="match status" value="1"/>
</dbReference>
<dbReference type="InterPro" id="IPR036874">
    <property type="entry name" value="Carbonic_anhydrase_sf"/>
</dbReference>
<evidence type="ECO:0000256" key="8">
    <source>
        <dbReference type="ARBA" id="ARBA00048348"/>
    </source>
</evidence>
<comment type="catalytic activity">
    <reaction evidence="8 10">
        <text>hydrogencarbonate + H(+) = CO2 + H2O</text>
        <dbReference type="Rhea" id="RHEA:10748"/>
        <dbReference type="ChEBI" id="CHEBI:15377"/>
        <dbReference type="ChEBI" id="CHEBI:15378"/>
        <dbReference type="ChEBI" id="CHEBI:16526"/>
        <dbReference type="ChEBI" id="CHEBI:17544"/>
        <dbReference type="EC" id="4.2.1.1"/>
    </reaction>
</comment>
<keyword evidence="5 9" id="KW-0862">Zinc</keyword>
<name>A0A023D945_ACIMT</name>
<dbReference type="InterPro" id="IPR001765">
    <property type="entry name" value="Carbonic_anhydrase"/>
</dbReference>
<dbReference type="GO" id="GO:0004089">
    <property type="term" value="F:carbonate dehydratase activity"/>
    <property type="evidence" value="ECO:0007669"/>
    <property type="project" value="UniProtKB-UniRule"/>
</dbReference>
<comment type="cofactor">
    <cofactor evidence="9">
        <name>Zn(2+)</name>
        <dbReference type="ChEBI" id="CHEBI:29105"/>
    </cofactor>
    <text evidence="9">Binds 1 zinc ion per subunit.</text>
</comment>
<evidence type="ECO:0000256" key="3">
    <source>
        <dbReference type="ARBA" id="ARBA00014628"/>
    </source>
</evidence>
<dbReference type="AlphaFoldDB" id="A0A023D945"/>
<feature type="binding site" evidence="9">
    <location>
        <position position="49"/>
    </location>
    <ligand>
        <name>Zn(2+)</name>
        <dbReference type="ChEBI" id="CHEBI:29105"/>
    </ligand>
</feature>
<keyword evidence="12" id="KW-1185">Reference proteome</keyword>
<comment type="caution">
    <text evidence="11">The sequence shown here is derived from an EMBL/GenBank/DDBJ whole genome shotgun (WGS) entry which is preliminary data.</text>
</comment>
<evidence type="ECO:0000256" key="6">
    <source>
        <dbReference type="ARBA" id="ARBA00023239"/>
    </source>
</evidence>
<evidence type="ECO:0000313" key="11">
    <source>
        <dbReference type="EMBL" id="GAJ30653.1"/>
    </source>
</evidence>
<dbReference type="InterPro" id="IPR015892">
    <property type="entry name" value="Carbonic_anhydrase_CS"/>
</dbReference>
<gene>
    <name evidence="11" type="ORF">Amme_212_036</name>
</gene>
<reference evidence="11 12" key="2">
    <citation type="journal article" date="2014" name="FEMS Microbiol. Lett.">
        <title>Draft genomic DNA sequence of the facultatively methylotrophic bacterium Acidomonas methanolica type strain MB58.</title>
        <authorList>
            <person name="Higashiura N."/>
            <person name="Hadano H."/>
            <person name="Hirakawa H."/>
            <person name="Matsutani M."/>
            <person name="Takabe S."/>
            <person name="Matsushita K."/>
            <person name="Azuma Y."/>
        </authorList>
    </citation>
    <scope>NUCLEOTIDE SEQUENCE [LARGE SCALE GENOMIC DNA]</scope>
    <source>
        <strain evidence="11 12">MB58</strain>
    </source>
</reference>
<reference evidence="12" key="1">
    <citation type="journal article" date="2014" name="FEMS Microbiol. Lett.">
        <title>Draft Genomic DNA Sequence of the Facultatively Methylotrophic Bacterium Acidomonas methanolica type strain MB58.</title>
        <authorList>
            <person name="Higashiura N."/>
            <person name="Hadano H."/>
            <person name="Hirakawa H."/>
            <person name="Matsutani M."/>
            <person name="Takabe S."/>
            <person name="Matsushita K."/>
            <person name="Azuma Y."/>
        </authorList>
    </citation>
    <scope>NUCLEOTIDE SEQUENCE [LARGE SCALE GENOMIC DNA]</scope>
    <source>
        <strain evidence="12">MB58</strain>
    </source>
</reference>
<dbReference type="Pfam" id="PF00484">
    <property type="entry name" value="Pro_CA"/>
    <property type="match status" value="1"/>
</dbReference>
<evidence type="ECO:0000256" key="9">
    <source>
        <dbReference type="PIRSR" id="PIRSR601765-1"/>
    </source>
</evidence>
<evidence type="ECO:0000256" key="1">
    <source>
        <dbReference type="ARBA" id="ARBA00006217"/>
    </source>
</evidence>
<dbReference type="PANTHER" id="PTHR11002">
    <property type="entry name" value="CARBONIC ANHYDRASE"/>
    <property type="match status" value="1"/>
</dbReference>
<dbReference type="PANTHER" id="PTHR11002:SF76">
    <property type="entry name" value="CARBONIC ANHYDRASE"/>
    <property type="match status" value="1"/>
</dbReference>
<feature type="binding site" evidence="9">
    <location>
        <position position="109"/>
    </location>
    <ligand>
        <name>Zn(2+)</name>
        <dbReference type="ChEBI" id="CHEBI:29105"/>
    </ligand>
</feature>
<dbReference type="GO" id="GO:0015976">
    <property type="term" value="P:carbon utilization"/>
    <property type="evidence" value="ECO:0007669"/>
    <property type="project" value="InterPro"/>
</dbReference>
<dbReference type="Gene3D" id="3.40.1050.10">
    <property type="entry name" value="Carbonic anhydrase"/>
    <property type="match status" value="1"/>
</dbReference>
<evidence type="ECO:0000256" key="5">
    <source>
        <dbReference type="ARBA" id="ARBA00022833"/>
    </source>
</evidence>
<dbReference type="FunFam" id="3.40.1050.10:FF:000003">
    <property type="entry name" value="Carbonic anhydrase"/>
    <property type="match status" value="1"/>
</dbReference>
<organism evidence="11 12">
    <name type="scientific">Acidomonas methanolica NBRC 104435</name>
    <dbReference type="NCBI Taxonomy" id="1231351"/>
    <lineage>
        <taxon>Bacteria</taxon>
        <taxon>Pseudomonadati</taxon>
        <taxon>Pseudomonadota</taxon>
        <taxon>Alphaproteobacteria</taxon>
        <taxon>Acetobacterales</taxon>
        <taxon>Acetobacteraceae</taxon>
        <taxon>Acidomonas</taxon>
    </lineage>
</organism>
<evidence type="ECO:0000256" key="4">
    <source>
        <dbReference type="ARBA" id="ARBA00022723"/>
    </source>
</evidence>
<dbReference type="PROSITE" id="PS00704">
    <property type="entry name" value="PROK_CO2_ANHYDRASE_1"/>
    <property type="match status" value="1"/>
</dbReference>
<proteinExistence type="inferred from homology"/>
<keyword evidence="4 9" id="KW-0479">Metal-binding</keyword>
<evidence type="ECO:0000256" key="10">
    <source>
        <dbReference type="RuleBase" id="RU003956"/>
    </source>
</evidence>
<dbReference type="OrthoDB" id="9797527at2"/>
<feature type="binding site" evidence="9">
    <location>
        <position position="47"/>
    </location>
    <ligand>
        <name>Zn(2+)</name>
        <dbReference type="ChEBI" id="CHEBI:29105"/>
    </ligand>
</feature>
<evidence type="ECO:0000313" key="12">
    <source>
        <dbReference type="Proteomes" id="UP000019760"/>
    </source>
</evidence>
<dbReference type="EC" id="4.2.1.1" evidence="2 10"/>
<dbReference type="CDD" id="cd00884">
    <property type="entry name" value="beta_CA_cladeB"/>
    <property type="match status" value="1"/>
</dbReference>
<dbReference type="InterPro" id="IPR045066">
    <property type="entry name" value="Beta_CA_cladeB"/>
</dbReference>
<evidence type="ECO:0000256" key="2">
    <source>
        <dbReference type="ARBA" id="ARBA00012925"/>
    </source>
</evidence>
<dbReference type="EMBL" id="BAND01000196">
    <property type="protein sequence ID" value="GAJ30653.1"/>
    <property type="molecule type" value="Genomic_DNA"/>
</dbReference>